<organism evidence="1 2">
    <name type="scientific">Sorlinia euscelidii</name>
    <dbReference type="NCBI Taxonomy" id="3081148"/>
    <lineage>
        <taxon>Bacteria</taxon>
        <taxon>Pseudomonadati</taxon>
        <taxon>Pseudomonadota</taxon>
        <taxon>Alphaproteobacteria</taxon>
        <taxon>Acetobacterales</taxon>
        <taxon>Acetobacteraceae</taxon>
        <taxon>Sorlinia</taxon>
    </lineage>
</organism>
<name>A0ABU7TZU1_9PROT</name>
<sequence>MLLTAATLYMSLLKNGVRQLDKRPQPMHRVLSVPTPVRKKSA</sequence>
<comment type="caution">
    <text evidence="1">The sequence shown here is derived from an EMBL/GenBank/DDBJ whole genome shotgun (WGS) entry which is preliminary data.</text>
</comment>
<gene>
    <name evidence="1" type="ORF">DOFOFD_03635</name>
</gene>
<evidence type="ECO:0000313" key="2">
    <source>
        <dbReference type="Proteomes" id="UP001312908"/>
    </source>
</evidence>
<proteinExistence type="predicted"/>
<dbReference type="EMBL" id="JAWJZY010000001">
    <property type="protein sequence ID" value="MEE8658104.1"/>
    <property type="molecule type" value="Genomic_DNA"/>
</dbReference>
<dbReference type="Proteomes" id="UP001312908">
    <property type="component" value="Unassembled WGS sequence"/>
</dbReference>
<reference evidence="1 2" key="1">
    <citation type="submission" date="2023-10" db="EMBL/GenBank/DDBJ databases">
        <title>Sorlinia euscelidii gen. nov., sp. nov., an acetic acid bacteria isolated from the gut of Euscelidius variegatus emitter.</title>
        <authorList>
            <person name="Michoud G."/>
            <person name="Marasco R."/>
            <person name="Seferji K."/>
            <person name="Gonella E."/>
            <person name="Garuglieri E."/>
            <person name="Alma A."/>
            <person name="Mapelli F."/>
            <person name="Borin S."/>
            <person name="Daffonchio D."/>
            <person name="Crotti E."/>
        </authorList>
    </citation>
    <scope>NUCLEOTIDE SEQUENCE [LARGE SCALE GENOMIC DNA]</scope>
    <source>
        <strain evidence="1 2">EV16P</strain>
    </source>
</reference>
<protein>
    <submittedName>
        <fullName evidence="1">Uncharacterized protein</fullName>
    </submittedName>
</protein>
<accession>A0ABU7TZU1</accession>
<keyword evidence="2" id="KW-1185">Reference proteome</keyword>
<evidence type="ECO:0000313" key="1">
    <source>
        <dbReference type="EMBL" id="MEE8658104.1"/>
    </source>
</evidence>
<dbReference type="RefSeq" id="WP_394819044.1">
    <property type="nucleotide sequence ID" value="NZ_JAWJZY010000001.1"/>
</dbReference>